<evidence type="ECO:0000313" key="1">
    <source>
        <dbReference type="EMBL" id="TCK58061.1"/>
    </source>
</evidence>
<sequence length="168" mass="19178">MDEEYGLLEMKEILFLSIDEDIRAQLAQEYFNHWCQQLNLPYHASARLFLTRVPEPPLGLLNQSLHHLLTWLAMFGSFGHAHSNDPIGTLGAVSYQEMQDALYLFSLESANHPLSIGQCYPELHSKVRYFTFNDQEAESITISTELLLNQVDQWIAQLSSQPSSNHGI</sequence>
<organism evidence="1 2">
    <name type="scientific">Celerinatantimonas diazotrophica</name>
    <dbReference type="NCBI Taxonomy" id="412034"/>
    <lineage>
        <taxon>Bacteria</taxon>
        <taxon>Pseudomonadati</taxon>
        <taxon>Pseudomonadota</taxon>
        <taxon>Gammaproteobacteria</taxon>
        <taxon>Celerinatantimonadaceae</taxon>
        <taxon>Celerinatantimonas</taxon>
    </lineage>
</organism>
<name>A0A4V2PRA5_9GAMM</name>
<reference evidence="1 2" key="1">
    <citation type="submission" date="2019-03" db="EMBL/GenBank/DDBJ databases">
        <title>Genomic Encyclopedia of Type Strains, Phase IV (KMG-IV): sequencing the most valuable type-strain genomes for metagenomic binning, comparative biology and taxonomic classification.</title>
        <authorList>
            <person name="Goeker M."/>
        </authorList>
    </citation>
    <scope>NUCLEOTIDE SEQUENCE [LARGE SCALE GENOMIC DNA]</scope>
    <source>
        <strain evidence="1 2">DSM 18577</strain>
    </source>
</reference>
<keyword evidence="2" id="KW-1185">Reference proteome</keyword>
<dbReference type="RefSeq" id="WP_165872703.1">
    <property type="nucleotide sequence ID" value="NZ_OU594967.1"/>
</dbReference>
<accession>A0A4V2PRA5</accession>
<evidence type="ECO:0000313" key="2">
    <source>
        <dbReference type="Proteomes" id="UP000295565"/>
    </source>
</evidence>
<dbReference type="AlphaFoldDB" id="A0A4V2PRA5"/>
<protein>
    <submittedName>
        <fullName evidence="1">Uncharacterized protein</fullName>
    </submittedName>
</protein>
<gene>
    <name evidence="1" type="ORF">EV690_1766</name>
</gene>
<proteinExistence type="predicted"/>
<dbReference type="EMBL" id="SMGD01000012">
    <property type="protein sequence ID" value="TCK58061.1"/>
    <property type="molecule type" value="Genomic_DNA"/>
</dbReference>
<dbReference type="Proteomes" id="UP000295565">
    <property type="component" value="Unassembled WGS sequence"/>
</dbReference>
<comment type="caution">
    <text evidence="1">The sequence shown here is derived from an EMBL/GenBank/DDBJ whole genome shotgun (WGS) entry which is preliminary data.</text>
</comment>